<dbReference type="Gene3D" id="2.170.150.80">
    <property type="entry name" value="NAC domain"/>
    <property type="match status" value="2"/>
</dbReference>
<evidence type="ECO:0000256" key="5">
    <source>
        <dbReference type="SAM" id="MobiDB-lite"/>
    </source>
</evidence>
<dbReference type="GO" id="GO:0003677">
    <property type="term" value="F:DNA binding"/>
    <property type="evidence" value="ECO:0007669"/>
    <property type="project" value="UniProtKB-KW"/>
</dbReference>
<dbReference type="InterPro" id="IPR003441">
    <property type="entry name" value="NAC-dom"/>
</dbReference>
<keyword evidence="2" id="KW-0238">DNA-binding</keyword>
<dbReference type="AlphaFoldDB" id="A0A8S9GD07"/>
<comment type="caution">
    <text evidence="8">The sequence shown here is derived from an EMBL/GenBank/DDBJ whole genome shotgun (WGS) entry which is preliminary data.</text>
</comment>
<evidence type="ECO:0000259" key="7">
    <source>
        <dbReference type="PROSITE" id="PS51005"/>
    </source>
</evidence>
<dbReference type="PROSITE" id="PS51005">
    <property type="entry name" value="NAC"/>
    <property type="match status" value="2"/>
</dbReference>
<dbReference type="PANTHER" id="PTHR31719:SF43">
    <property type="entry name" value="NAC TRANSCRIPTION FACTOR 56"/>
    <property type="match status" value="1"/>
</dbReference>
<dbReference type="EMBL" id="QGKW02002005">
    <property type="protein sequence ID" value="KAF2542318.1"/>
    <property type="molecule type" value="Genomic_DNA"/>
</dbReference>
<protein>
    <recommendedName>
        <fullName evidence="7">NAC domain-containing protein</fullName>
    </recommendedName>
</protein>
<dbReference type="InterPro" id="IPR036093">
    <property type="entry name" value="NAC_dom_sf"/>
</dbReference>
<proteinExistence type="predicted"/>
<evidence type="ECO:0000256" key="1">
    <source>
        <dbReference type="ARBA" id="ARBA00023015"/>
    </source>
</evidence>
<accession>A0A8S9GD07</accession>
<feature type="region of interest" description="Disordered" evidence="5">
    <location>
        <begin position="609"/>
        <end position="638"/>
    </location>
</feature>
<keyword evidence="3" id="KW-0804">Transcription</keyword>
<feature type="compositionally biased region" description="Acidic residues" evidence="5">
    <location>
        <begin position="609"/>
        <end position="618"/>
    </location>
</feature>
<dbReference type="Proteomes" id="UP000712281">
    <property type="component" value="Unassembled WGS sequence"/>
</dbReference>
<feature type="transmembrane region" description="Helical" evidence="6">
    <location>
        <begin position="58"/>
        <end position="80"/>
    </location>
</feature>
<keyword evidence="4" id="KW-0539">Nucleus</keyword>
<keyword evidence="6" id="KW-0812">Transmembrane</keyword>
<evidence type="ECO:0000313" key="9">
    <source>
        <dbReference type="Proteomes" id="UP000712281"/>
    </source>
</evidence>
<keyword evidence="1" id="KW-0805">Transcription regulation</keyword>
<dbReference type="Pfam" id="PF02365">
    <property type="entry name" value="NAM"/>
    <property type="match status" value="2"/>
</dbReference>
<evidence type="ECO:0000256" key="4">
    <source>
        <dbReference type="ARBA" id="ARBA00023242"/>
    </source>
</evidence>
<gene>
    <name evidence="8" type="ORF">F2Q68_00030054</name>
</gene>
<keyword evidence="6" id="KW-0472">Membrane</keyword>
<evidence type="ECO:0000313" key="8">
    <source>
        <dbReference type="EMBL" id="KAF2542318.1"/>
    </source>
</evidence>
<name>A0A8S9GD07_BRACR</name>
<reference evidence="8" key="1">
    <citation type="submission" date="2019-12" db="EMBL/GenBank/DDBJ databases">
        <title>Genome sequencing and annotation of Brassica cretica.</title>
        <authorList>
            <person name="Studholme D.J."/>
            <person name="Sarris P.F."/>
        </authorList>
    </citation>
    <scope>NUCLEOTIDE SEQUENCE</scope>
    <source>
        <strain evidence="8">PFS-001/15</strain>
        <tissue evidence="8">Leaf</tissue>
    </source>
</reference>
<dbReference type="SUPFAM" id="SSF101941">
    <property type="entry name" value="NAC domain"/>
    <property type="match status" value="2"/>
</dbReference>
<sequence>MQQTPSPTTIAAETFKNSDRATLPPPLDVTRRSWLLEPPQPKKKKYVDLGCMLVSRKIFLWTLGTVLVTSFLGGSITMIVRHAPHHKQREPKPDNYTVALRKALMFFNAQKSTKWLGKLVPSGIAHTVAYLAGITSFPELSTRSSLPLSLAAIEPPSLSLAAIEPPSLSSGDRASLPLSLAAIKPLSPSLATWICLLIAYLRMNLNPNPQGLYCLRFAPTDVEVIDQFLVPRHQHLLNLNRSLIRPFNFFRTAPQQLNLEATYGSEYYPRRGLYWFLVERPASVFAVPGSRTLINRMGSWKRSGKPENIVSGGIMLGTKQLFKFLYTDPTTSKPANLKTGYSLYEYAIPDPPLPQTPADDILPVEPTVVVNVFYNVSDDEYRRSGHAVPQEPVQVVEAEDNGEAAQGQGQEYHVNNGVNPQEPYCVRFAPTDVEVMEQFLVPRHQLLLNLYRSVILPRDFYRTGPHYLNLDGMEHNEFYPRRGFYWFLVARPASVFAVPGFRTLTNGMGSWKRSGKPQDILSGGIMLGTKQLFKFFYTNPTTSKLNKLKTGWSLYEYAIPDPPLPQAPTDDILPVEPTVVVNVFYNFSDDEYLRSGLAVPNEPVQVVEAEDNGGEDNGGDVQGQEGHVEEDNDNNNVVNDDEDVFANLAPIANIPNNI</sequence>
<feature type="compositionally biased region" description="Acidic residues" evidence="5">
    <location>
        <begin position="628"/>
        <end position="638"/>
    </location>
</feature>
<keyword evidence="6" id="KW-1133">Transmembrane helix</keyword>
<feature type="domain" description="NAC" evidence="7">
    <location>
        <begin position="422"/>
        <end position="586"/>
    </location>
</feature>
<organism evidence="8 9">
    <name type="scientific">Brassica cretica</name>
    <name type="common">Mustard</name>
    <dbReference type="NCBI Taxonomy" id="69181"/>
    <lineage>
        <taxon>Eukaryota</taxon>
        <taxon>Viridiplantae</taxon>
        <taxon>Streptophyta</taxon>
        <taxon>Embryophyta</taxon>
        <taxon>Tracheophyta</taxon>
        <taxon>Spermatophyta</taxon>
        <taxon>Magnoliopsida</taxon>
        <taxon>eudicotyledons</taxon>
        <taxon>Gunneridae</taxon>
        <taxon>Pentapetalae</taxon>
        <taxon>rosids</taxon>
        <taxon>malvids</taxon>
        <taxon>Brassicales</taxon>
        <taxon>Brassicaceae</taxon>
        <taxon>Brassiceae</taxon>
        <taxon>Brassica</taxon>
    </lineage>
</organism>
<feature type="domain" description="NAC" evidence="7">
    <location>
        <begin position="211"/>
        <end position="375"/>
    </location>
</feature>
<evidence type="ECO:0000256" key="6">
    <source>
        <dbReference type="SAM" id="Phobius"/>
    </source>
</evidence>
<dbReference type="PANTHER" id="PTHR31719">
    <property type="entry name" value="NAC TRANSCRIPTION FACTOR 56"/>
    <property type="match status" value="1"/>
</dbReference>
<evidence type="ECO:0000256" key="2">
    <source>
        <dbReference type="ARBA" id="ARBA00023125"/>
    </source>
</evidence>
<evidence type="ECO:0000256" key="3">
    <source>
        <dbReference type="ARBA" id="ARBA00023163"/>
    </source>
</evidence>
<dbReference type="GO" id="GO:0006355">
    <property type="term" value="P:regulation of DNA-templated transcription"/>
    <property type="evidence" value="ECO:0007669"/>
    <property type="project" value="InterPro"/>
</dbReference>